<keyword evidence="5 10" id="KW-0812">Transmembrane</keyword>
<feature type="transmembrane region" description="Helical" evidence="10">
    <location>
        <begin position="209"/>
        <end position="228"/>
    </location>
</feature>
<dbReference type="GO" id="GO:0061459">
    <property type="term" value="F:L-arginine transmembrane transporter activity"/>
    <property type="evidence" value="ECO:0007669"/>
    <property type="project" value="TreeGrafter"/>
</dbReference>
<evidence type="ECO:0000259" key="11">
    <source>
        <dbReference type="Pfam" id="PF01490"/>
    </source>
</evidence>
<keyword evidence="7 10" id="KW-1133">Transmembrane helix</keyword>
<dbReference type="PANTHER" id="PTHR22950:SF678">
    <property type="entry name" value="VACUOLAR AMINO ACID TRANSPORTER 5-RELATED"/>
    <property type="match status" value="1"/>
</dbReference>
<dbReference type="EMBL" id="JAVHNS010000014">
    <property type="protein sequence ID" value="KAK6335903.1"/>
    <property type="molecule type" value="Genomic_DNA"/>
</dbReference>
<dbReference type="PANTHER" id="PTHR22950">
    <property type="entry name" value="AMINO ACID TRANSPORTER"/>
    <property type="match status" value="1"/>
</dbReference>
<dbReference type="GO" id="GO:0015189">
    <property type="term" value="F:L-lysine transmembrane transporter activity"/>
    <property type="evidence" value="ECO:0007669"/>
    <property type="project" value="TreeGrafter"/>
</dbReference>
<feature type="region of interest" description="Disordered" evidence="9">
    <location>
        <begin position="440"/>
        <end position="463"/>
    </location>
</feature>
<name>A0AAV9U5G9_9PEZI</name>
<evidence type="ECO:0000256" key="1">
    <source>
        <dbReference type="ARBA" id="ARBA00004128"/>
    </source>
</evidence>
<evidence type="ECO:0000256" key="4">
    <source>
        <dbReference type="ARBA" id="ARBA00022554"/>
    </source>
</evidence>
<keyword evidence="6" id="KW-0029">Amino-acid transport</keyword>
<feature type="transmembrane region" description="Helical" evidence="10">
    <location>
        <begin position="88"/>
        <end position="108"/>
    </location>
</feature>
<dbReference type="Pfam" id="PF01490">
    <property type="entry name" value="Aa_trans"/>
    <property type="match status" value="1"/>
</dbReference>
<feature type="transmembrane region" description="Helical" evidence="10">
    <location>
        <begin position="283"/>
        <end position="307"/>
    </location>
</feature>
<feature type="transmembrane region" description="Helical" evidence="10">
    <location>
        <begin position="322"/>
        <end position="342"/>
    </location>
</feature>
<feature type="domain" description="Amino acid transporter transmembrane" evidence="11">
    <location>
        <begin position="58"/>
        <end position="433"/>
    </location>
</feature>
<organism evidence="12 13">
    <name type="scientific">Orbilia blumenaviensis</name>
    <dbReference type="NCBI Taxonomy" id="1796055"/>
    <lineage>
        <taxon>Eukaryota</taxon>
        <taxon>Fungi</taxon>
        <taxon>Dikarya</taxon>
        <taxon>Ascomycota</taxon>
        <taxon>Pezizomycotina</taxon>
        <taxon>Orbiliomycetes</taxon>
        <taxon>Orbiliales</taxon>
        <taxon>Orbiliaceae</taxon>
        <taxon>Orbilia</taxon>
    </lineage>
</organism>
<evidence type="ECO:0000313" key="12">
    <source>
        <dbReference type="EMBL" id="KAK6335903.1"/>
    </source>
</evidence>
<evidence type="ECO:0000256" key="2">
    <source>
        <dbReference type="ARBA" id="ARBA00008066"/>
    </source>
</evidence>
<dbReference type="AlphaFoldDB" id="A0AAV9U5G9"/>
<feature type="compositionally biased region" description="Basic residues" evidence="9">
    <location>
        <begin position="39"/>
        <end position="49"/>
    </location>
</feature>
<dbReference type="GO" id="GO:0005290">
    <property type="term" value="F:L-histidine transmembrane transporter activity"/>
    <property type="evidence" value="ECO:0007669"/>
    <property type="project" value="TreeGrafter"/>
</dbReference>
<evidence type="ECO:0000256" key="5">
    <source>
        <dbReference type="ARBA" id="ARBA00022692"/>
    </source>
</evidence>
<evidence type="ECO:0000313" key="13">
    <source>
        <dbReference type="Proteomes" id="UP001373714"/>
    </source>
</evidence>
<feature type="region of interest" description="Disordered" evidence="9">
    <location>
        <begin position="13"/>
        <end position="54"/>
    </location>
</feature>
<keyword evidence="13" id="KW-1185">Reference proteome</keyword>
<evidence type="ECO:0000256" key="7">
    <source>
        <dbReference type="ARBA" id="ARBA00022989"/>
    </source>
</evidence>
<accession>A0AAV9U5G9</accession>
<dbReference type="GO" id="GO:0000329">
    <property type="term" value="C:fungal-type vacuole membrane"/>
    <property type="evidence" value="ECO:0007669"/>
    <property type="project" value="TreeGrafter"/>
</dbReference>
<evidence type="ECO:0000256" key="8">
    <source>
        <dbReference type="ARBA" id="ARBA00023136"/>
    </source>
</evidence>
<protein>
    <recommendedName>
        <fullName evidence="11">Amino acid transporter transmembrane domain-containing protein</fullName>
    </recommendedName>
</protein>
<dbReference type="GO" id="GO:0015194">
    <property type="term" value="F:L-serine transmembrane transporter activity"/>
    <property type="evidence" value="ECO:0007669"/>
    <property type="project" value="TreeGrafter"/>
</dbReference>
<feature type="transmembrane region" description="Helical" evidence="10">
    <location>
        <begin position="58"/>
        <end position="82"/>
    </location>
</feature>
<feature type="compositionally biased region" description="Low complexity" evidence="9">
    <location>
        <begin position="13"/>
        <end position="26"/>
    </location>
</feature>
<evidence type="ECO:0000256" key="6">
    <source>
        <dbReference type="ARBA" id="ARBA00022970"/>
    </source>
</evidence>
<feature type="transmembrane region" description="Helical" evidence="10">
    <location>
        <begin position="484"/>
        <end position="502"/>
    </location>
</feature>
<evidence type="ECO:0000256" key="10">
    <source>
        <dbReference type="SAM" id="Phobius"/>
    </source>
</evidence>
<comment type="caution">
    <text evidence="12">The sequence shown here is derived from an EMBL/GenBank/DDBJ whole genome shotgun (WGS) entry which is preliminary data.</text>
</comment>
<feature type="transmembrane region" description="Helical" evidence="10">
    <location>
        <begin position="407"/>
        <end position="429"/>
    </location>
</feature>
<evidence type="ECO:0000256" key="9">
    <source>
        <dbReference type="SAM" id="MobiDB-lite"/>
    </source>
</evidence>
<keyword evidence="3" id="KW-0813">Transport</keyword>
<dbReference type="GO" id="GO:0005302">
    <property type="term" value="F:L-tyrosine transmembrane transporter activity"/>
    <property type="evidence" value="ECO:0007669"/>
    <property type="project" value="TreeGrafter"/>
</dbReference>
<sequence length="508" mass="54955">MMAQLSADYAAIPSSSSDVGSRPVSRASNISSTLGSRSNSRRPARRRKSTSNLHKGEASFASSVINLLNTIVGAGVLAMPLAMSNMGMLLGAFTIVFSGLAAGFGLYLQTRCARYVDRGTASFFTLSQLTYPGAAVVFDGAIAIKCFGVAISYLIIIGDLMPQVAVGLWDGAAEVSYLIDRHFWITGFMLFMIPISFLRRLDSLKYTSFIALVSIGYLVIIVLAHFLKGDTVDQRGEIRYVHWAGAVAFFSSFPIMVFAYTCHQNMFSILNEIQNNSKKQTTGVVFASIGIAASIYVLVAITGYISFGDAVGGNIIAMYQESIASTIGRAAIVVLVMFSYPLQIHPCRASINNILKWRPSRGSLPVSARTIAPAHDPMSDLRFAIITTILIVSTYATAMTVNSLERVLAYVGSTGSTSISFILPGLFYWRIARPGPGANKINHVGDGSDDESDEDDEDGMLLPPGVERESVKVRRWLRRGAATLMGYGFVVMAICLTMNIFFSAKAEN</sequence>
<feature type="transmembrane region" description="Helical" evidence="10">
    <location>
        <begin position="177"/>
        <end position="197"/>
    </location>
</feature>
<feature type="compositionally biased region" description="Acidic residues" evidence="9">
    <location>
        <begin position="447"/>
        <end position="459"/>
    </location>
</feature>
<keyword evidence="8 10" id="KW-0472">Membrane</keyword>
<dbReference type="InterPro" id="IPR013057">
    <property type="entry name" value="AA_transpt_TM"/>
</dbReference>
<feature type="transmembrane region" description="Helical" evidence="10">
    <location>
        <begin position="240"/>
        <end position="262"/>
    </location>
</feature>
<reference evidence="12 13" key="1">
    <citation type="submission" date="2019-10" db="EMBL/GenBank/DDBJ databases">
        <authorList>
            <person name="Palmer J.M."/>
        </authorList>
    </citation>
    <scope>NUCLEOTIDE SEQUENCE [LARGE SCALE GENOMIC DNA]</scope>
    <source>
        <strain evidence="12 13">TWF730</strain>
    </source>
</reference>
<feature type="transmembrane region" description="Helical" evidence="10">
    <location>
        <begin position="129"/>
        <end position="157"/>
    </location>
</feature>
<proteinExistence type="inferred from homology"/>
<evidence type="ECO:0000256" key="3">
    <source>
        <dbReference type="ARBA" id="ARBA00022448"/>
    </source>
</evidence>
<dbReference type="GO" id="GO:0005313">
    <property type="term" value="F:L-glutamate transmembrane transporter activity"/>
    <property type="evidence" value="ECO:0007669"/>
    <property type="project" value="TreeGrafter"/>
</dbReference>
<dbReference type="Proteomes" id="UP001373714">
    <property type="component" value="Unassembled WGS sequence"/>
</dbReference>
<gene>
    <name evidence="12" type="ORF">TWF730_003277</name>
</gene>
<feature type="transmembrane region" description="Helical" evidence="10">
    <location>
        <begin position="383"/>
        <end position="401"/>
    </location>
</feature>
<keyword evidence="4" id="KW-0926">Vacuole</keyword>
<comment type="subcellular location">
    <subcellularLocation>
        <location evidence="1">Vacuole membrane</location>
        <topology evidence="1">Multi-pass membrane protein</topology>
    </subcellularLocation>
</comment>
<comment type="similarity">
    <text evidence="2">Belongs to the amino acid/polyamine transporter 2 family.</text>
</comment>